<name>A0A6A4H8X1_9AGAR</name>
<dbReference type="Pfam" id="PF04081">
    <property type="entry name" value="DNA_pol_delta_4"/>
    <property type="match status" value="1"/>
</dbReference>
<protein>
    <recommendedName>
        <fullName evidence="4">DNA polymerase delta, subunit 4</fullName>
    </recommendedName>
</protein>
<dbReference type="PANTHER" id="PTHR14303:SF0">
    <property type="entry name" value="DNA POLYMERASE DELTA SUBUNIT 4"/>
    <property type="match status" value="1"/>
</dbReference>
<organism evidence="2 3">
    <name type="scientific">Gymnopus androsaceus JB14</name>
    <dbReference type="NCBI Taxonomy" id="1447944"/>
    <lineage>
        <taxon>Eukaryota</taxon>
        <taxon>Fungi</taxon>
        <taxon>Dikarya</taxon>
        <taxon>Basidiomycota</taxon>
        <taxon>Agaricomycotina</taxon>
        <taxon>Agaricomycetes</taxon>
        <taxon>Agaricomycetidae</taxon>
        <taxon>Agaricales</taxon>
        <taxon>Marasmiineae</taxon>
        <taxon>Omphalotaceae</taxon>
        <taxon>Gymnopus</taxon>
    </lineage>
</organism>
<dbReference type="OrthoDB" id="337486at2759"/>
<feature type="region of interest" description="Disordered" evidence="1">
    <location>
        <begin position="38"/>
        <end position="87"/>
    </location>
</feature>
<dbReference type="GO" id="GO:0003887">
    <property type="term" value="F:DNA-directed DNA polymerase activity"/>
    <property type="evidence" value="ECO:0007669"/>
    <property type="project" value="TreeGrafter"/>
</dbReference>
<sequence length="187" mass="21538">MPKSSKQTTLNFGNSKTTFTCSSCEKIQIVQQECLEEASYSRKSDDEEDLVVPQKRKRAAGGTKSNAKEEEEEDEVEFVQSPAKERPELKIHDPRWRKLAVSARDTNGNLQLIHAKKENKIHDILRVFDLSYEYGPCYGISRIDRWERAEALGLNPPSEIRDILMTRQGIEDPKYAQCVFFDQAERI</sequence>
<dbReference type="PANTHER" id="PTHR14303">
    <property type="entry name" value="DNA POLYMERASE DELTA SUBUNIT 4"/>
    <property type="match status" value="1"/>
</dbReference>
<dbReference type="InterPro" id="IPR007218">
    <property type="entry name" value="DNA_pol_delta_4"/>
</dbReference>
<accession>A0A6A4H8X1</accession>
<evidence type="ECO:0000313" key="3">
    <source>
        <dbReference type="Proteomes" id="UP000799118"/>
    </source>
</evidence>
<gene>
    <name evidence="2" type="ORF">BT96DRAFT_1022437</name>
</gene>
<dbReference type="GO" id="GO:0000731">
    <property type="term" value="P:DNA synthesis involved in DNA repair"/>
    <property type="evidence" value="ECO:0007669"/>
    <property type="project" value="InterPro"/>
</dbReference>
<evidence type="ECO:0008006" key="4">
    <source>
        <dbReference type="Google" id="ProtNLM"/>
    </source>
</evidence>
<proteinExistence type="predicted"/>
<evidence type="ECO:0000256" key="1">
    <source>
        <dbReference type="SAM" id="MobiDB-lite"/>
    </source>
</evidence>
<dbReference type="Proteomes" id="UP000799118">
    <property type="component" value="Unassembled WGS sequence"/>
</dbReference>
<evidence type="ECO:0000313" key="2">
    <source>
        <dbReference type="EMBL" id="KAE9394652.1"/>
    </source>
</evidence>
<dbReference type="AlphaFoldDB" id="A0A6A4H8X1"/>
<reference evidence="2" key="1">
    <citation type="journal article" date="2019" name="Environ. Microbiol.">
        <title>Fungal ecological strategies reflected in gene transcription - a case study of two litter decomposers.</title>
        <authorList>
            <person name="Barbi F."/>
            <person name="Kohler A."/>
            <person name="Barry K."/>
            <person name="Baskaran P."/>
            <person name="Daum C."/>
            <person name="Fauchery L."/>
            <person name="Ihrmark K."/>
            <person name="Kuo A."/>
            <person name="LaButti K."/>
            <person name="Lipzen A."/>
            <person name="Morin E."/>
            <person name="Grigoriev I.V."/>
            <person name="Henrissat B."/>
            <person name="Lindahl B."/>
            <person name="Martin F."/>
        </authorList>
    </citation>
    <scope>NUCLEOTIDE SEQUENCE</scope>
    <source>
        <strain evidence="2">JB14</strain>
    </source>
</reference>
<keyword evidence="3" id="KW-1185">Reference proteome</keyword>
<dbReference type="GO" id="GO:0043625">
    <property type="term" value="C:delta DNA polymerase complex"/>
    <property type="evidence" value="ECO:0007669"/>
    <property type="project" value="TreeGrafter"/>
</dbReference>
<dbReference type="GO" id="GO:0006261">
    <property type="term" value="P:DNA-templated DNA replication"/>
    <property type="evidence" value="ECO:0007669"/>
    <property type="project" value="TreeGrafter"/>
</dbReference>
<dbReference type="EMBL" id="ML769546">
    <property type="protein sequence ID" value="KAE9394652.1"/>
    <property type="molecule type" value="Genomic_DNA"/>
</dbReference>